<sequence>MMTNAKVAAALAGGYALGRSRKAGLAVGVGVCLAGAAGSRFVDSAVLKAALSRAPVLRRVDVDAVERAVGATRAATTQALTKRAGGLAGTLREHVPAAGLGNGVRKAAGALGGPDREAAGEESGPDKAKAAPAKKAAAKKTARKPAAKTAAKKTAAKKSAPRKRTGGTSSGSSGRKSASSARSSSPRGARRTGGEGGGDA</sequence>
<dbReference type="STRING" id="310781.SAMN05216259_12124"/>
<feature type="compositionally biased region" description="Low complexity" evidence="1">
    <location>
        <begin position="166"/>
        <end position="187"/>
    </location>
</feature>
<dbReference type="AlphaFoldDB" id="A0A1H0R7I4"/>
<dbReference type="RefSeq" id="WP_093788046.1">
    <property type="nucleotide sequence ID" value="NZ_FNIE01000021.1"/>
</dbReference>
<proteinExistence type="predicted"/>
<evidence type="ECO:0000256" key="1">
    <source>
        <dbReference type="SAM" id="MobiDB-lite"/>
    </source>
</evidence>
<protein>
    <submittedName>
        <fullName evidence="2">Uncharacterized protein</fullName>
    </submittedName>
</protein>
<dbReference type="Proteomes" id="UP000199341">
    <property type="component" value="Unassembled WGS sequence"/>
</dbReference>
<gene>
    <name evidence="2" type="ORF">SAMN05216259_12124</name>
</gene>
<organism evidence="2 3">
    <name type="scientific">Actinacidiphila guanduensis</name>
    <dbReference type="NCBI Taxonomy" id="310781"/>
    <lineage>
        <taxon>Bacteria</taxon>
        <taxon>Bacillati</taxon>
        <taxon>Actinomycetota</taxon>
        <taxon>Actinomycetes</taxon>
        <taxon>Kitasatosporales</taxon>
        <taxon>Streptomycetaceae</taxon>
        <taxon>Actinacidiphila</taxon>
    </lineage>
</organism>
<evidence type="ECO:0000313" key="2">
    <source>
        <dbReference type="EMBL" id="SDP25493.1"/>
    </source>
</evidence>
<feature type="region of interest" description="Disordered" evidence="1">
    <location>
        <begin position="106"/>
        <end position="200"/>
    </location>
</feature>
<dbReference type="EMBL" id="FNIE01000021">
    <property type="protein sequence ID" value="SDP25493.1"/>
    <property type="molecule type" value="Genomic_DNA"/>
</dbReference>
<evidence type="ECO:0000313" key="3">
    <source>
        <dbReference type="Proteomes" id="UP000199341"/>
    </source>
</evidence>
<feature type="compositionally biased region" description="Basic and acidic residues" evidence="1">
    <location>
        <begin position="114"/>
        <end position="129"/>
    </location>
</feature>
<keyword evidence="3" id="KW-1185">Reference proteome</keyword>
<name>A0A1H0R7I4_9ACTN</name>
<feature type="compositionally biased region" description="Basic residues" evidence="1">
    <location>
        <begin position="136"/>
        <end position="165"/>
    </location>
</feature>
<accession>A0A1H0R7I4</accession>
<reference evidence="2 3" key="1">
    <citation type="submission" date="2016-10" db="EMBL/GenBank/DDBJ databases">
        <authorList>
            <person name="de Groot N.N."/>
        </authorList>
    </citation>
    <scope>NUCLEOTIDE SEQUENCE [LARGE SCALE GENOMIC DNA]</scope>
    <source>
        <strain evidence="2 3">CGMCC 4.2022</strain>
    </source>
</reference>